<dbReference type="InterPro" id="IPR002586">
    <property type="entry name" value="CobQ/CobB/MinD/ParA_Nub-bd_dom"/>
</dbReference>
<keyword evidence="1" id="KW-0479">Metal-binding</keyword>
<dbReference type="Pfam" id="PF01656">
    <property type="entry name" value="CbiA"/>
    <property type="match status" value="1"/>
</dbReference>
<evidence type="ECO:0000313" key="5">
    <source>
        <dbReference type="EMBL" id="HDM90292.1"/>
    </source>
</evidence>
<dbReference type="Proteomes" id="UP000885931">
    <property type="component" value="Unassembled WGS sequence"/>
</dbReference>
<comment type="caution">
    <text evidence="5">The sequence shown here is derived from an EMBL/GenBank/DDBJ whole genome shotgun (WGS) entry which is preliminary data.</text>
</comment>
<proteinExistence type="predicted"/>
<dbReference type="SUPFAM" id="SSF52540">
    <property type="entry name" value="P-loop containing nucleoside triphosphate hydrolases"/>
    <property type="match status" value="1"/>
</dbReference>
<feature type="domain" description="4Fe-4S ferredoxin-type" evidence="4">
    <location>
        <begin position="89"/>
        <end position="118"/>
    </location>
</feature>
<evidence type="ECO:0000256" key="1">
    <source>
        <dbReference type="ARBA" id="ARBA00022723"/>
    </source>
</evidence>
<evidence type="ECO:0000259" key="4">
    <source>
        <dbReference type="PROSITE" id="PS51379"/>
    </source>
</evidence>
<name>A0A7C1BGW8_UNCW3</name>
<keyword evidence="3" id="KW-0411">Iron-sulfur</keyword>
<dbReference type="PROSITE" id="PS00198">
    <property type="entry name" value="4FE4S_FER_1"/>
    <property type="match status" value="1"/>
</dbReference>
<protein>
    <submittedName>
        <fullName evidence="5">(4Fe-4S)-binding protein</fullName>
    </submittedName>
</protein>
<dbReference type="GO" id="GO:0046872">
    <property type="term" value="F:metal ion binding"/>
    <property type="evidence" value="ECO:0007669"/>
    <property type="project" value="UniProtKB-KW"/>
</dbReference>
<sequence length="279" mass="30870">MKIAVASGKGGTGKTTVSVSLALSIEGKAQFLDLDVEEPDAHIFLRPEIEKEYMASLPVPRVMLDKCDFCGVCQDVCAYNAIFAFANTKQLVVFDELCKGCGACTMLCPQKALYEVQRPIGIIREGWRDDIHFFEGRLNIGEITTTSLIKIVKEKAGNSGITVIDSPPGTSCPMVEAVRDADYVLLVTEPTPFGLYDLKIAHGVVKKLGKPHGIVINKYGMGDEEVEKYAEETGTEVLLRIPFEKKIAEAYARGIPLYELDEKWKIAFRELFEQIGKKL</sequence>
<keyword evidence="2" id="KW-0408">Iron</keyword>
<dbReference type="CDD" id="cd03110">
    <property type="entry name" value="SIMIBI_bact_arch"/>
    <property type="match status" value="1"/>
</dbReference>
<dbReference type="PROSITE" id="PS51379">
    <property type="entry name" value="4FE4S_FER_2"/>
    <property type="match status" value="2"/>
</dbReference>
<gene>
    <name evidence="5" type="ORF">ENG67_03675</name>
</gene>
<dbReference type="Gene3D" id="3.40.50.300">
    <property type="entry name" value="P-loop containing nucleotide triphosphate hydrolases"/>
    <property type="match status" value="1"/>
</dbReference>
<dbReference type="GO" id="GO:0051536">
    <property type="term" value="F:iron-sulfur cluster binding"/>
    <property type="evidence" value="ECO:0007669"/>
    <property type="project" value="UniProtKB-KW"/>
</dbReference>
<feature type="domain" description="4Fe-4S ferredoxin-type" evidence="4">
    <location>
        <begin position="58"/>
        <end position="88"/>
    </location>
</feature>
<evidence type="ECO:0000256" key="3">
    <source>
        <dbReference type="ARBA" id="ARBA00023014"/>
    </source>
</evidence>
<evidence type="ECO:0000256" key="2">
    <source>
        <dbReference type="ARBA" id="ARBA00023004"/>
    </source>
</evidence>
<dbReference type="InterPro" id="IPR017900">
    <property type="entry name" value="4Fe4S_Fe_S_CS"/>
</dbReference>
<dbReference type="PANTHER" id="PTHR43063:SF1">
    <property type="entry name" value="4FE-4S CLUSTER CONTAINING PARA FAMILY ATPASE PROTEIN"/>
    <property type="match status" value="1"/>
</dbReference>
<dbReference type="InterPro" id="IPR027417">
    <property type="entry name" value="P-loop_NTPase"/>
</dbReference>
<reference evidence="5" key="1">
    <citation type="journal article" date="2020" name="mSystems">
        <title>Genome- and Community-Level Interaction Insights into Carbon Utilization and Element Cycling Functions of Hydrothermarchaeota in Hydrothermal Sediment.</title>
        <authorList>
            <person name="Zhou Z."/>
            <person name="Liu Y."/>
            <person name="Xu W."/>
            <person name="Pan J."/>
            <person name="Luo Z.H."/>
            <person name="Li M."/>
        </authorList>
    </citation>
    <scope>NUCLEOTIDE SEQUENCE [LARGE SCALE GENOMIC DNA]</scope>
    <source>
        <strain evidence="5">HyVt-237</strain>
    </source>
</reference>
<dbReference type="Gene3D" id="3.30.70.20">
    <property type="match status" value="1"/>
</dbReference>
<organism evidence="5">
    <name type="scientific">candidate division WOR-3 bacterium</name>
    <dbReference type="NCBI Taxonomy" id="2052148"/>
    <lineage>
        <taxon>Bacteria</taxon>
        <taxon>Bacteria division WOR-3</taxon>
    </lineage>
</organism>
<dbReference type="EMBL" id="DRBW01000149">
    <property type="protein sequence ID" value="HDM90292.1"/>
    <property type="molecule type" value="Genomic_DNA"/>
</dbReference>
<accession>A0A7C1BGW8</accession>
<dbReference type="PANTHER" id="PTHR43063">
    <property type="entry name" value="4FE-4S CLUSTER CONTAINING PARA FAMILY ATPASE PROTEIN"/>
    <property type="match status" value="1"/>
</dbReference>
<dbReference type="Pfam" id="PF00037">
    <property type="entry name" value="Fer4"/>
    <property type="match status" value="1"/>
</dbReference>
<dbReference type="AlphaFoldDB" id="A0A7C1BGW8"/>
<dbReference type="InterPro" id="IPR017896">
    <property type="entry name" value="4Fe4S_Fe-S-bd"/>
</dbReference>